<accession>A0ABD2Y173</accession>
<comment type="caution">
    <text evidence="2">The sequence shown here is derived from an EMBL/GenBank/DDBJ whole genome shotgun (WGS) entry which is preliminary data.</text>
</comment>
<evidence type="ECO:0000256" key="1">
    <source>
        <dbReference type="SAM" id="Phobius"/>
    </source>
</evidence>
<keyword evidence="1" id="KW-0812">Transmembrane</keyword>
<evidence type="ECO:0000313" key="3">
    <source>
        <dbReference type="Proteomes" id="UP001630127"/>
    </source>
</evidence>
<gene>
    <name evidence="2" type="ORF">ACH5RR_038655</name>
</gene>
<organism evidence="2 3">
    <name type="scientific">Cinchona calisaya</name>
    <dbReference type="NCBI Taxonomy" id="153742"/>
    <lineage>
        <taxon>Eukaryota</taxon>
        <taxon>Viridiplantae</taxon>
        <taxon>Streptophyta</taxon>
        <taxon>Embryophyta</taxon>
        <taxon>Tracheophyta</taxon>
        <taxon>Spermatophyta</taxon>
        <taxon>Magnoliopsida</taxon>
        <taxon>eudicotyledons</taxon>
        <taxon>Gunneridae</taxon>
        <taxon>Pentapetalae</taxon>
        <taxon>asterids</taxon>
        <taxon>lamiids</taxon>
        <taxon>Gentianales</taxon>
        <taxon>Rubiaceae</taxon>
        <taxon>Cinchonoideae</taxon>
        <taxon>Cinchoneae</taxon>
        <taxon>Cinchona</taxon>
    </lineage>
</organism>
<dbReference type="AlphaFoldDB" id="A0ABD2Y173"/>
<protein>
    <submittedName>
        <fullName evidence="2">Uncharacterized protein</fullName>
    </submittedName>
</protein>
<feature type="transmembrane region" description="Helical" evidence="1">
    <location>
        <begin position="122"/>
        <end position="145"/>
    </location>
</feature>
<dbReference type="EMBL" id="JBJUIK010000016">
    <property type="protein sequence ID" value="KAL3499562.1"/>
    <property type="molecule type" value="Genomic_DNA"/>
</dbReference>
<sequence length="896" mass="101418">MDNSYYIDCAIFGRMPPTDVPIKPMPWIGLYAAVASLICSIGMAADTFHAVRSKKFWFPSKFFGLNATTLTLLAVGTKLSVDLNTELLGKEDQLSKLSTTIFLSTAMGNCLTSLGSMDNQSILMNVTALIILLVTVIVNISIQIWNNVADYSLYCEYILATIAMLVLLLVYVSSALSVPTTKIYIEAKYQEIHQIASDDQQDELRKFTAENLKSVIRRYWVMAATGNPQFVMARSSTCTTCGVICLLIAFTFVEAAFRIQWFDLLLFCSDYEWSTACILAVQSLGITVGTIAPAFRLFSAVLFKWSEKGRKSWKNELKAEKYWTQKLEDWQKISLPLSIRGTKIRKLVHDIKHMTLSLCIKVQIAIVLTSKFIGLLFTCILRLFQLFLSHIRILKVESEPDSESERGHEMNSYVLLLEGEVGLPRRTLEKIFSEVDQLILTGKRKQPKFLINLLDRSSSYNGIADFDSDQVPSLHSEEPPNSWTLPVVTLASIAIAIPSIQSDKAGRLLKGVSQGLRYANLIEKCLKTIRDFGNISNSADIVWVGVELYHKWLDVHLHALKGKTSREILEMFAENAERSITKFKTNTDGELMKNPIHWPFEVIAANSMYRISRTLLIDYEGDNQLTDEELFEKLSTMIGDIFAACLSSLPRLIIMKCHCDAIENREASVREAALLLGESEKILGILQQRDLSGRQSKANQLPILELIYVSCPFLQTKNLKSLFTNLLPLYFLLRPQLLTPLPRRRTARKNLAENFCEVDQLILTGKNQLPKYLLEILEKFKDFHGVADFDIEQVPSIYSKETPNCWTLPVVTLASIAIALPNIQSDKAHRLLRSVSQGLRYAEFTERYQNTKRDFINIRNAADIVWVGLEVTSGWMRTSNFLMGRPPKKFLKALLK</sequence>
<feature type="transmembrane region" description="Helical" evidence="1">
    <location>
        <begin position="157"/>
        <end position="178"/>
    </location>
</feature>
<keyword evidence="1" id="KW-1133">Transmembrane helix</keyword>
<name>A0ABD2Y173_9GENT</name>
<dbReference type="PANTHER" id="PTHR35307">
    <property type="entry name" value="PROTEIN, PUTATIVE-RELATED"/>
    <property type="match status" value="1"/>
</dbReference>
<feature type="transmembrane region" description="Helical" evidence="1">
    <location>
        <begin position="25"/>
        <end position="44"/>
    </location>
</feature>
<reference evidence="2 3" key="1">
    <citation type="submission" date="2024-11" db="EMBL/GenBank/DDBJ databases">
        <title>A near-complete genome assembly of Cinchona calisaya.</title>
        <authorList>
            <person name="Lian D.C."/>
            <person name="Zhao X.W."/>
            <person name="Wei L."/>
        </authorList>
    </citation>
    <scope>NUCLEOTIDE SEQUENCE [LARGE SCALE GENOMIC DNA]</scope>
    <source>
        <tissue evidence="2">Nenye</tissue>
    </source>
</reference>
<feature type="transmembrane region" description="Helical" evidence="1">
    <location>
        <begin position="241"/>
        <end position="261"/>
    </location>
</feature>
<dbReference type="Proteomes" id="UP001630127">
    <property type="component" value="Unassembled WGS sequence"/>
</dbReference>
<keyword evidence="1" id="KW-0472">Membrane</keyword>
<dbReference type="PANTHER" id="PTHR35307:SF3">
    <property type="entry name" value="DUF4220 DOMAIN-CONTAINING PROTEIN"/>
    <property type="match status" value="1"/>
</dbReference>
<proteinExistence type="predicted"/>
<keyword evidence="3" id="KW-1185">Reference proteome</keyword>
<feature type="transmembrane region" description="Helical" evidence="1">
    <location>
        <begin position="273"/>
        <end position="303"/>
    </location>
</feature>
<evidence type="ECO:0000313" key="2">
    <source>
        <dbReference type="EMBL" id="KAL3499562.1"/>
    </source>
</evidence>
<feature type="transmembrane region" description="Helical" evidence="1">
    <location>
        <begin position="362"/>
        <end position="384"/>
    </location>
</feature>